<keyword evidence="2" id="KW-1185">Reference proteome</keyword>
<dbReference type="AlphaFoldDB" id="F9S3J2"/>
<evidence type="ECO:0000313" key="2">
    <source>
        <dbReference type="Proteomes" id="UP000004605"/>
    </source>
</evidence>
<dbReference type="SUPFAM" id="SSF58104">
    <property type="entry name" value="Methyl-accepting chemotaxis protein (MCP) signaling domain"/>
    <property type="match status" value="1"/>
</dbReference>
<evidence type="ECO:0008006" key="3">
    <source>
        <dbReference type="Google" id="ProtNLM"/>
    </source>
</evidence>
<proteinExistence type="predicted"/>
<gene>
    <name evidence="1" type="ORF">VII00023_12812</name>
</gene>
<dbReference type="EMBL" id="AFWF01000178">
    <property type="protein sequence ID" value="EGU37817.1"/>
    <property type="molecule type" value="Genomic_DNA"/>
</dbReference>
<dbReference type="Gene3D" id="1.10.287.950">
    <property type="entry name" value="Methyl-accepting chemotaxis protein"/>
    <property type="match status" value="1"/>
</dbReference>
<comment type="caution">
    <text evidence="1">The sequence shown here is derived from an EMBL/GenBank/DDBJ whole genome shotgun (WGS) entry which is preliminary data.</text>
</comment>
<accession>F9S3J2</accession>
<sequence length="75" mass="8158">MNSTVDTINGMNIQIASAANEQVSVSEEINRNVVNINNVVMTTVDACNQTTQASEEVKQLAKAILDQMSQFKVKS</sequence>
<reference evidence="1 2" key="1">
    <citation type="journal article" date="2012" name="Int. J. Syst. Evol. Microbiol.">
        <title>Vibrio caribbeanicus sp. nov., isolated from the marine sponge Scleritoderma cyanea.</title>
        <authorList>
            <person name="Hoffmann M."/>
            <person name="Monday S.R."/>
            <person name="Allard M.W."/>
            <person name="Strain E.A."/>
            <person name="Whittaker P."/>
            <person name="Naum M."/>
            <person name="McCarthy P.J."/>
            <person name="Lopez J.V."/>
            <person name="Fischer M."/>
            <person name="Brown E.W."/>
        </authorList>
    </citation>
    <scope>NUCLEOTIDE SEQUENCE [LARGE SCALE GENOMIC DNA]</scope>
    <source>
        <strain evidence="1 2">ATCC 700023</strain>
    </source>
</reference>
<protein>
    <recommendedName>
        <fullName evidence="3">Methyl-accepting chemotaxis protein</fullName>
    </recommendedName>
</protein>
<dbReference type="Proteomes" id="UP000004605">
    <property type="component" value="Unassembled WGS sequence"/>
</dbReference>
<organism evidence="1 2">
    <name type="scientific">Vibrio ichthyoenteri ATCC 700023</name>
    <dbReference type="NCBI Taxonomy" id="870968"/>
    <lineage>
        <taxon>Bacteria</taxon>
        <taxon>Pseudomonadati</taxon>
        <taxon>Pseudomonadota</taxon>
        <taxon>Gammaproteobacteria</taxon>
        <taxon>Vibrionales</taxon>
        <taxon>Vibrionaceae</taxon>
        <taxon>Vibrio</taxon>
    </lineage>
</organism>
<name>F9S3J2_9VIBR</name>
<evidence type="ECO:0000313" key="1">
    <source>
        <dbReference type="EMBL" id="EGU37817.1"/>
    </source>
</evidence>